<keyword evidence="3" id="KW-1185">Reference proteome</keyword>
<dbReference type="EMBL" id="CACRXK020016709">
    <property type="protein sequence ID" value="CAB4030201.1"/>
    <property type="molecule type" value="Genomic_DNA"/>
</dbReference>
<dbReference type="Pfam" id="PF00077">
    <property type="entry name" value="RVP"/>
    <property type="match status" value="1"/>
</dbReference>
<gene>
    <name evidence="2" type="ORF">PACLA_8A041082</name>
</gene>
<dbReference type="AlphaFoldDB" id="A0A6S7JHQ8"/>
<evidence type="ECO:0000313" key="3">
    <source>
        <dbReference type="Proteomes" id="UP001152795"/>
    </source>
</evidence>
<dbReference type="Proteomes" id="UP001152795">
    <property type="component" value="Unassembled WGS sequence"/>
</dbReference>
<dbReference type="InterPro" id="IPR018061">
    <property type="entry name" value="Retropepsins"/>
</dbReference>
<sequence>MLKINAPENFEFAKPQLWPEWKQRFQRYRIATKLNKEDDEIQVSTLIYSMGKQAEHVYKTFRLEKGEEGYETVLAQFDAYFVPKRNVIHERARFYQRRQHAGETVEAFIRSLYELAENCDFADARDEQVRDRIVIGLLDKNVSQRLQMKAGLDLQSVVEIARQSETKTIQRKAVGEISKKSDELVREWDETFFLGSVMSCNRDKDPWQVDLKLNGQPTKFKIDTGADITVIPEAIYSNLVPRPPLQSTTAVLQGPGGIIACIGEITAILSYKLVEYPVRIFVVRGKM</sequence>
<dbReference type="GO" id="GO:0006508">
    <property type="term" value="P:proteolysis"/>
    <property type="evidence" value="ECO:0007669"/>
    <property type="project" value="InterPro"/>
</dbReference>
<accession>A0A6S7JHQ8</accession>
<evidence type="ECO:0000313" key="2">
    <source>
        <dbReference type="EMBL" id="CAB4030201.1"/>
    </source>
</evidence>
<dbReference type="GO" id="GO:0004190">
    <property type="term" value="F:aspartic-type endopeptidase activity"/>
    <property type="evidence" value="ECO:0007669"/>
    <property type="project" value="InterPro"/>
</dbReference>
<proteinExistence type="predicted"/>
<dbReference type="PROSITE" id="PS50175">
    <property type="entry name" value="ASP_PROT_RETROV"/>
    <property type="match status" value="1"/>
</dbReference>
<organism evidence="2 3">
    <name type="scientific">Paramuricea clavata</name>
    <name type="common">Red gorgonian</name>
    <name type="synonym">Violescent sea-whip</name>
    <dbReference type="NCBI Taxonomy" id="317549"/>
    <lineage>
        <taxon>Eukaryota</taxon>
        <taxon>Metazoa</taxon>
        <taxon>Cnidaria</taxon>
        <taxon>Anthozoa</taxon>
        <taxon>Octocorallia</taxon>
        <taxon>Malacalcyonacea</taxon>
        <taxon>Plexauridae</taxon>
        <taxon>Paramuricea</taxon>
    </lineage>
</organism>
<keyword evidence="1" id="KW-0378">Hydrolase</keyword>
<dbReference type="InterPro" id="IPR021109">
    <property type="entry name" value="Peptidase_aspartic_dom_sf"/>
</dbReference>
<dbReference type="SUPFAM" id="SSF50630">
    <property type="entry name" value="Acid proteases"/>
    <property type="match status" value="1"/>
</dbReference>
<dbReference type="OrthoDB" id="775972at2759"/>
<dbReference type="Gene3D" id="2.40.70.10">
    <property type="entry name" value="Acid Proteases"/>
    <property type="match status" value="1"/>
</dbReference>
<dbReference type="PANTHER" id="PTHR33198:SF20">
    <property type="entry name" value="RETROTRANSPOSON GAG DOMAIN-CONTAINING PROTEIN"/>
    <property type="match status" value="1"/>
</dbReference>
<comment type="caution">
    <text evidence="2">The sequence shown here is derived from an EMBL/GenBank/DDBJ whole genome shotgun (WGS) entry which is preliminary data.</text>
</comment>
<protein>
    <submittedName>
        <fullName evidence="2">Retrovirus-related Pol poly from transposon</fullName>
    </submittedName>
</protein>
<dbReference type="InterPro" id="IPR001995">
    <property type="entry name" value="Peptidase_A2_cat"/>
</dbReference>
<name>A0A6S7JHQ8_PARCT</name>
<dbReference type="PANTHER" id="PTHR33198">
    <property type="entry name" value="ANK_REP_REGION DOMAIN-CONTAINING PROTEIN-RELATED"/>
    <property type="match status" value="1"/>
</dbReference>
<reference evidence="2" key="1">
    <citation type="submission" date="2020-04" db="EMBL/GenBank/DDBJ databases">
        <authorList>
            <person name="Alioto T."/>
            <person name="Alioto T."/>
            <person name="Gomez Garrido J."/>
        </authorList>
    </citation>
    <scope>NUCLEOTIDE SEQUENCE</scope>
    <source>
        <strain evidence="2">A484AB</strain>
    </source>
</reference>
<evidence type="ECO:0000256" key="1">
    <source>
        <dbReference type="ARBA" id="ARBA00022801"/>
    </source>
</evidence>